<name>A0AAW1URB5_9CUCU</name>
<dbReference type="InterPro" id="IPR013057">
    <property type="entry name" value="AA_transpt_TM"/>
</dbReference>
<evidence type="ECO:0000256" key="2">
    <source>
        <dbReference type="ARBA" id="ARBA00022692"/>
    </source>
</evidence>
<evidence type="ECO:0000313" key="8">
    <source>
        <dbReference type="Proteomes" id="UP001431783"/>
    </source>
</evidence>
<evidence type="ECO:0000256" key="3">
    <source>
        <dbReference type="ARBA" id="ARBA00022989"/>
    </source>
</evidence>
<keyword evidence="2 5" id="KW-0812">Transmembrane</keyword>
<comment type="caution">
    <text evidence="7">The sequence shown here is derived from an EMBL/GenBank/DDBJ whole genome shotgun (WGS) entry which is preliminary data.</text>
</comment>
<dbReference type="PANTHER" id="PTHR22950:SF349">
    <property type="entry name" value="AMINO ACID TRANSPORTER TRANSMEMBRANE DOMAIN-CONTAINING PROTEIN"/>
    <property type="match status" value="1"/>
</dbReference>
<dbReference type="GO" id="GO:0015179">
    <property type="term" value="F:L-amino acid transmembrane transporter activity"/>
    <property type="evidence" value="ECO:0007669"/>
    <property type="project" value="TreeGrafter"/>
</dbReference>
<feature type="transmembrane region" description="Helical" evidence="5">
    <location>
        <begin position="260"/>
        <end position="280"/>
    </location>
</feature>
<dbReference type="AlphaFoldDB" id="A0AAW1URB5"/>
<accession>A0AAW1URB5</accession>
<gene>
    <name evidence="7" type="ORF">WA026_018895</name>
</gene>
<keyword evidence="3 5" id="KW-1133">Transmembrane helix</keyword>
<evidence type="ECO:0000313" key="7">
    <source>
        <dbReference type="EMBL" id="KAK9882044.1"/>
    </source>
</evidence>
<keyword evidence="8" id="KW-1185">Reference proteome</keyword>
<organism evidence="7 8">
    <name type="scientific">Henosepilachna vigintioctopunctata</name>
    <dbReference type="NCBI Taxonomy" id="420089"/>
    <lineage>
        <taxon>Eukaryota</taxon>
        <taxon>Metazoa</taxon>
        <taxon>Ecdysozoa</taxon>
        <taxon>Arthropoda</taxon>
        <taxon>Hexapoda</taxon>
        <taxon>Insecta</taxon>
        <taxon>Pterygota</taxon>
        <taxon>Neoptera</taxon>
        <taxon>Endopterygota</taxon>
        <taxon>Coleoptera</taxon>
        <taxon>Polyphaga</taxon>
        <taxon>Cucujiformia</taxon>
        <taxon>Coccinelloidea</taxon>
        <taxon>Coccinellidae</taxon>
        <taxon>Epilachninae</taxon>
        <taxon>Epilachnini</taxon>
        <taxon>Henosepilachna</taxon>
    </lineage>
</organism>
<evidence type="ECO:0000259" key="6">
    <source>
        <dbReference type="Pfam" id="PF01490"/>
    </source>
</evidence>
<feature type="transmembrane region" description="Helical" evidence="5">
    <location>
        <begin position="134"/>
        <end position="153"/>
    </location>
</feature>
<feature type="domain" description="Amino acid transporter transmembrane" evidence="6">
    <location>
        <begin position="161"/>
        <end position="345"/>
    </location>
</feature>
<dbReference type="EMBL" id="JARQZJ010000072">
    <property type="protein sequence ID" value="KAK9882044.1"/>
    <property type="molecule type" value="Genomic_DNA"/>
</dbReference>
<dbReference type="Proteomes" id="UP001431783">
    <property type="component" value="Unassembled WGS sequence"/>
</dbReference>
<reference evidence="7 8" key="1">
    <citation type="submission" date="2023-03" db="EMBL/GenBank/DDBJ databases">
        <title>Genome insight into feeding habits of ladybird beetles.</title>
        <authorList>
            <person name="Li H.-S."/>
            <person name="Huang Y.-H."/>
            <person name="Pang H."/>
        </authorList>
    </citation>
    <scope>NUCLEOTIDE SEQUENCE [LARGE SCALE GENOMIC DNA]</scope>
    <source>
        <strain evidence="7">SYSU_2023b</strain>
        <tissue evidence="7">Whole body</tissue>
    </source>
</reference>
<feature type="transmembrane region" description="Helical" evidence="5">
    <location>
        <begin position="69"/>
        <end position="90"/>
    </location>
</feature>
<protein>
    <recommendedName>
        <fullName evidence="6">Amino acid transporter transmembrane domain-containing protein</fullName>
    </recommendedName>
</protein>
<evidence type="ECO:0000256" key="4">
    <source>
        <dbReference type="ARBA" id="ARBA00023136"/>
    </source>
</evidence>
<evidence type="ECO:0000256" key="5">
    <source>
        <dbReference type="SAM" id="Phobius"/>
    </source>
</evidence>
<dbReference type="Pfam" id="PF01490">
    <property type="entry name" value="Aa_trans"/>
    <property type="match status" value="1"/>
</dbReference>
<dbReference type="GO" id="GO:0005774">
    <property type="term" value="C:vacuolar membrane"/>
    <property type="evidence" value="ECO:0007669"/>
    <property type="project" value="TreeGrafter"/>
</dbReference>
<feature type="transmembrane region" description="Helical" evidence="5">
    <location>
        <begin position="292"/>
        <end position="315"/>
    </location>
</feature>
<sequence length="358" mass="39775">MRRSSSLSSIRVPSRNISPTRLFAVVKGREGPHRDKPGTPYCSTLMNLVKGTIGSGIFAMGGAMKNAGLVLGSVLLVAIGFLCVYCQHQLVSAAQQVAFNHDYNVRPDYAETVMVCFMDGPELTRNLCFTMKKLVNAILVICQMGFCCVYLVFVGDSIKRVLPLFNEMKNPEHLTTWFGVLNIGMSYSIIITTFIGASSYMRWGEDIKPSVTLNLPDEPLAQSVVILVMLSVSLSYVLQMYVAYMIMFPWVYRKFGPFRYHYWAEVSFKFFLSVITYILAETIPYLGEFITLVGALGGTSLALVFPPVLELVSFYDTIRFPSIVKNILIIALGLVFIVTATYVAVSDIITKLIEDASA</sequence>
<feature type="transmembrane region" description="Helical" evidence="5">
    <location>
        <begin position="327"/>
        <end position="345"/>
    </location>
</feature>
<comment type="subcellular location">
    <subcellularLocation>
        <location evidence="1">Membrane</location>
        <topology evidence="1">Multi-pass membrane protein</topology>
    </subcellularLocation>
</comment>
<keyword evidence="4 5" id="KW-0472">Membrane</keyword>
<evidence type="ECO:0000256" key="1">
    <source>
        <dbReference type="ARBA" id="ARBA00004141"/>
    </source>
</evidence>
<dbReference type="PANTHER" id="PTHR22950">
    <property type="entry name" value="AMINO ACID TRANSPORTER"/>
    <property type="match status" value="1"/>
</dbReference>
<feature type="transmembrane region" description="Helical" evidence="5">
    <location>
        <begin position="174"/>
        <end position="200"/>
    </location>
</feature>
<proteinExistence type="predicted"/>
<feature type="transmembrane region" description="Helical" evidence="5">
    <location>
        <begin position="220"/>
        <end position="248"/>
    </location>
</feature>